<dbReference type="InterPro" id="IPR013321">
    <property type="entry name" value="Arc_rbn_hlx_hlx"/>
</dbReference>
<dbReference type="Gene3D" id="1.10.1220.10">
    <property type="entry name" value="Met repressor-like"/>
    <property type="match status" value="1"/>
</dbReference>
<comment type="caution">
    <text evidence="1">The sequence shown here is derived from an EMBL/GenBank/DDBJ whole genome shotgun (WGS) entry which is preliminary data.</text>
</comment>
<dbReference type="RefSeq" id="WP_192599795.1">
    <property type="nucleotide sequence ID" value="NZ_JADBEL010000021.1"/>
</dbReference>
<dbReference type="EMBL" id="JADBEL010000021">
    <property type="protein sequence ID" value="MBE1556127.1"/>
    <property type="molecule type" value="Genomic_DNA"/>
</dbReference>
<protein>
    <submittedName>
        <fullName evidence="1">HicB family RNase H-like nuclease</fullName>
    </submittedName>
</protein>
<sequence length="48" mass="5678">MTPNGKSRLATNIDEDLHHQFKIQAVKEKKKINELLENIIKNYLDEKK</sequence>
<dbReference type="SUPFAM" id="SSF47598">
    <property type="entry name" value="Ribbon-helix-helix"/>
    <property type="match status" value="1"/>
</dbReference>
<proteinExistence type="predicted"/>
<keyword evidence="2" id="KW-1185">Reference proteome</keyword>
<dbReference type="GO" id="GO:0006355">
    <property type="term" value="P:regulation of DNA-templated transcription"/>
    <property type="evidence" value="ECO:0007669"/>
    <property type="project" value="InterPro"/>
</dbReference>
<organism evidence="1 2">
    <name type="scientific">Sporosarcina limicola</name>
    <dbReference type="NCBI Taxonomy" id="34101"/>
    <lineage>
        <taxon>Bacteria</taxon>
        <taxon>Bacillati</taxon>
        <taxon>Bacillota</taxon>
        <taxon>Bacilli</taxon>
        <taxon>Bacillales</taxon>
        <taxon>Caryophanaceae</taxon>
        <taxon>Sporosarcina</taxon>
    </lineage>
</organism>
<evidence type="ECO:0000313" key="1">
    <source>
        <dbReference type="EMBL" id="MBE1556127.1"/>
    </source>
</evidence>
<accession>A0A927RG29</accession>
<evidence type="ECO:0000313" key="2">
    <source>
        <dbReference type="Proteomes" id="UP000658225"/>
    </source>
</evidence>
<dbReference type="AlphaFoldDB" id="A0A927RG29"/>
<dbReference type="Pfam" id="PF09274">
    <property type="entry name" value="ParG"/>
    <property type="match status" value="1"/>
</dbReference>
<dbReference type="InterPro" id="IPR010985">
    <property type="entry name" value="Ribbon_hlx_hlx"/>
</dbReference>
<name>A0A927RG29_9BACL</name>
<dbReference type="Proteomes" id="UP000658225">
    <property type="component" value="Unassembled WGS sequence"/>
</dbReference>
<dbReference type="InterPro" id="IPR015354">
    <property type="entry name" value="DNA_partition_ParG"/>
</dbReference>
<gene>
    <name evidence="1" type="ORF">H4683_003248</name>
</gene>
<reference evidence="1" key="1">
    <citation type="submission" date="2020-10" db="EMBL/GenBank/DDBJ databases">
        <title>Genomic Encyclopedia of Type Strains, Phase IV (KMG-IV): sequencing the most valuable type-strain genomes for metagenomic binning, comparative biology and taxonomic classification.</title>
        <authorList>
            <person name="Goeker M."/>
        </authorList>
    </citation>
    <scope>NUCLEOTIDE SEQUENCE</scope>
    <source>
        <strain evidence="1">DSM 13886</strain>
    </source>
</reference>